<evidence type="ECO:0000256" key="1">
    <source>
        <dbReference type="SAM" id="Coils"/>
    </source>
</evidence>
<sequence length="118" mass="13247">MSENKNTLLNFMDKVAFLQAEGKTEELEKVIKDASNEYVTLSEVGVGLIALIQDQLNAVEEIVDGMIGASQELQEERIRAIINALPEDTKNAIKSKFEEHEDDLLNEDTKGEDENDKH</sequence>
<protein>
    <submittedName>
        <fullName evidence="3">Uncharacterized protein</fullName>
    </submittedName>
</protein>
<dbReference type="Proteomes" id="UP000258501">
    <property type="component" value="Segment"/>
</dbReference>
<gene>
    <name evidence="3" type="ORF">SIOphi_00915</name>
</gene>
<keyword evidence="1" id="KW-0175">Coiled coil</keyword>
<dbReference type="EMBL" id="KC699836">
    <property type="protein sequence ID" value="AGK86991.1"/>
    <property type="molecule type" value="Genomic_DNA"/>
</dbReference>
<organism evidence="3 4">
    <name type="scientific">Bacillus phage SIOphi</name>
    <dbReference type="NCBI Taxonomy" id="1285382"/>
    <lineage>
        <taxon>Viruses</taxon>
        <taxon>Duplodnaviria</taxon>
        <taxon>Heunggongvirae</taxon>
        <taxon>Uroviricota</taxon>
        <taxon>Caudoviricetes</taxon>
        <taxon>Herelleviridae</taxon>
        <taxon>Bastillevirinae</taxon>
        <taxon>Siophivirus</taxon>
        <taxon>Siophivirus SIOphi</taxon>
    </lineage>
</organism>
<reference evidence="3 4" key="1">
    <citation type="submission" date="2013-02" db="EMBL/GenBank/DDBJ databases">
        <authorList>
            <person name="Lukaszewicz M."/>
            <person name="Biegalska A."/>
            <person name="Krasowska A."/>
        </authorList>
    </citation>
    <scope>NUCLEOTIDE SEQUENCE [LARGE SCALE GENOMIC DNA]</scope>
</reference>
<evidence type="ECO:0000313" key="4">
    <source>
        <dbReference type="Proteomes" id="UP000258501"/>
    </source>
</evidence>
<feature type="compositionally biased region" description="Acidic residues" evidence="2">
    <location>
        <begin position="100"/>
        <end position="118"/>
    </location>
</feature>
<name>R4JGR9_9CAUD</name>
<feature type="region of interest" description="Disordered" evidence="2">
    <location>
        <begin position="93"/>
        <end position="118"/>
    </location>
</feature>
<keyword evidence="4" id="KW-1185">Reference proteome</keyword>
<accession>R4JGR9</accession>
<proteinExistence type="predicted"/>
<evidence type="ECO:0000313" key="3">
    <source>
        <dbReference type="EMBL" id="AGK86991.1"/>
    </source>
</evidence>
<feature type="coiled-coil region" evidence="1">
    <location>
        <begin position="17"/>
        <end position="44"/>
    </location>
</feature>
<evidence type="ECO:0000256" key="2">
    <source>
        <dbReference type="SAM" id="MobiDB-lite"/>
    </source>
</evidence>